<dbReference type="KEGG" id="pmx:PERMA_1672"/>
<dbReference type="EMBL" id="CP001230">
    <property type="protein sequence ID" value="ACO02992.1"/>
    <property type="molecule type" value="Genomic_DNA"/>
</dbReference>
<accession>C0QRZ2</accession>
<keyword evidence="1" id="KW-0472">Membrane</keyword>
<organism evidence="2 3">
    <name type="scientific">Persephonella marina (strain DSM 14350 / EX-H1)</name>
    <dbReference type="NCBI Taxonomy" id="123214"/>
    <lineage>
        <taxon>Bacteria</taxon>
        <taxon>Pseudomonadati</taxon>
        <taxon>Aquificota</taxon>
        <taxon>Aquificia</taxon>
        <taxon>Aquificales</taxon>
        <taxon>Hydrogenothermaceae</taxon>
        <taxon>Persephonella</taxon>
    </lineage>
</organism>
<feature type="transmembrane region" description="Helical" evidence="1">
    <location>
        <begin position="21"/>
        <end position="40"/>
    </location>
</feature>
<evidence type="ECO:0000256" key="1">
    <source>
        <dbReference type="SAM" id="Phobius"/>
    </source>
</evidence>
<feature type="transmembrane region" description="Helical" evidence="1">
    <location>
        <begin position="72"/>
        <end position="94"/>
    </location>
</feature>
<name>C0QRZ2_PERMH</name>
<keyword evidence="3" id="KW-1185">Reference proteome</keyword>
<proteinExistence type="predicted"/>
<dbReference type="PaxDb" id="123214-PERMA_1672"/>
<dbReference type="STRING" id="123214.PERMA_1672"/>
<gene>
    <name evidence="2" type="ordered locus">PERMA_1672</name>
</gene>
<evidence type="ECO:0000313" key="2">
    <source>
        <dbReference type="EMBL" id="ACO02992.1"/>
    </source>
</evidence>
<dbReference type="AlphaFoldDB" id="C0QRZ2"/>
<dbReference type="RefSeq" id="WP_012675231.1">
    <property type="nucleotide sequence ID" value="NC_012440.1"/>
</dbReference>
<dbReference type="Proteomes" id="UP000001366">
    <property type="component" value="Chromosome"/>
</dbReference>
<reference evidence="2 3" key="1">
    <citation type="journal article" date="2009" name="J. Bacteriol.">
        <title>Complete and draft genome sequences of six members of the Aquificales.</title>
        <authorList>
            <person name="Reysenbach A.L."/>
            <person name="Hamamura N."/>
            <person name="Podar M."/>
            <person name="Griffiths E."/>
            <person name="Ferreira S."/>
            <person name="Hochstein R."/>
            <person name="Heidelberg J."/>
            <person name="Johnson J."/>
            <person name="Mead D."/>
            <person name="Pohorille A."/>
            <person name="Sarmiento M."/>
            <person name="Schweighofer K."/>
            <person name="Seshadri R."/>
            <person name="Voytek M.A."/>
        </authorList>
    </citation>
    <scope>NUCLEOTIDE SEQUENCE [LARGE SCALE GENOMIC DNA]</scope>
    <source>
        <strain evidence="3">DSM 14350 / EX-H1</strain>
    </source>
</reference>
<evidence type="ECO:0000313" key="3">
    <source>
        <dbReference type="Proteomes" id="UP000001366"/>
    </source>
</evidence>
<protein>
    <submittedName>
        <fullName evidence="2">Uncharacterized protein</fullName>
    </submittedName>
</protein>
<keyword evidence="1" id="KW-0812">Transmembrane</keyword>
<sequence>MLTENEKKFINQRSKLGKIGSRFIVMVIFVWILLYAFIIFRLPFMVYPDYFDEVLVNFNDFRLIMLVKLAPVFFNLFMMTLLLLFILMLVFLNVERDYLRILKKVLKEEKAS</sequence>
<keyword evidence="1" id="KW-1133">Transmembrane helix</keyword>
<dbReference type="HOGENOM" id="CLU_2143483_0_0_0"/>